<feature type="compositionally biased region" description="Low complexity" evidence="9">
    <location>
        <begin position="343"/>
        <end position="357"/>
    </location>
</feature>
<evidence type="ECO:0000313" key="11">
    <source>
        <dbReference type="EMBL" id="GMN36012.1"/>
    </source>
</evidence>
<keyword evidence="4" id="KW-0862">Zinc</keyword>
<evidence type="ECO:0000256" key="9">
    <source>
        <dbReference type="SAM" id="MobiDB-lite"/>
    </source>
</evidence>
<dbReference type="PANTHER" id="PTHR10593:SF218">
    <property type="entry name" value="C2H2-TYPE ZINC FINGER PROTEIN"/>
    <property type="match status" value="1"/>
</dbReference>
<dbReference type="InterPro" id="IPR055185">
    <property type="entry name" value="C2CH-4th_BIRD-IDD"/>
</dbReference>
<sequence length="526" mass="57048">MMKGLIVDDNMSNLTFASGEVTASSSTRNESTATLYPHPQSSASTNQSAPPPPPPPPKKKRSLPGNPDPEAEVVALSPKTLLATNRFICEICNKGFQRDQNLQLHRRGHNLPWKLKQRSNKEVVKKKVYVCPETTCVHHDPSRALGDLTGIKKHFFRKHGEKKWKCEKCSKRYAVQSDWKAHSKICGTREYRCDCGTLFSRRDSFITHRAFCDALAQETSTNTVRAISGTLSNNSNPLLLSASSQSPFLLPPQLDNTQFGSSLNSLVKREAIQDVNVPPWLSPPPPLFSTATPPNNVVLDHSSFVQQQVLSQKPNPSPNPPPSAFASATALLQKAAQMGATMSSSSNNRGSTGTNTASPFFKAHQLMSSESSSANNSHGPNAAVSAHQMLMEGSSGSAHDFEGMAHSSLVHDMMSSFHSSNTTPMAHGNMNNIPGTSSFGDHHLAAMAAAGGGGNFLEVPTSSRGGSTSSTTNNNSEGLTRDFLGLRTFPTRRDQFFNIVGLDQHMNSARFGDHQKHHPDQTPWQG</sequence>
<dbReference type="GO" id="GO:0005634">
    <property type="term" value="C:nucleus"/>
    <property type="evidence" value="ECO:0007669"/>
    <property type="project" value="TreeGrafter"/>
</dbReference>
<dbReference type="AlphaFoldDB" id="A0AA88CZQ7"/>
<dbReference type="Pfam" id="PF22996">
    <property type="entry name" value="C2H2-2nd_BIRD-IDD"/>
    <property type="match status" value="1"/>
</dbReference>
<dbReference type="Gene3D" id="3.30.160.60">
    <property type="entry name" value="Classic Zinc Finger"/>
    <property type="match status" value="2"/>
</dbReference>
<evidence type="ECO:0000256" key="4">
    <source>
        <dbReference type="ARBA" id="ARBA00022833"/>
    </source>
</evidence>
<keyword evidence="7" id="KW-0804">Transcription</keyword>
<dbReference type="InterPro" id="IPR055187">
    <property type="entry name" value="C2CH-3rd_BIRD-IDD"/>
</dbReference>
<keyword evidence="5" id="KW-0805">Transcription regulation</keyword>
<keyword evidence="2" id="KW-0677">Repeat</keyword>
<keyword evidence="3 8" id="KW-0863">Zinc-finger</keyword>
<name>A0AA88CZQ7_FICCA</name>
<protein>
    <recommendedName>
        <fullName evidence="10">C2H2-type domain-containing protein</fullName>
    </recommendedName>
</protein>
<evidence type="ECO:0000256" key="8">
    <source>
        <dbReference type="PROSITE-ProRule" id="PRU00042"/>
    </source>
</evidence>
<keyword evidence="12" id="KW-1185">Reference proteome</keyword>
<dbReference type="Pfam" id="PF22995">
    <property type="entry name" value="C2CH-3rd_BIRD-IDD"/>
    <property type="match status" value="1"/>
</dbReference>
<dbReference type="Proteomes" id="UP001187192">
    <property type="component" value="Unassembled WGS sequence"/>
</dbReference>
<feature type="region of interest" description="Disordered" evidence="9">
    <location>
        <begin position="20"/>
        <end position="71"/>
    </location>
</feature>
<evidence type="ECO:0000256" key="3">
    <source>
        <dbReference type="ARBA" id="ARBA00022771"/>
    </source>
</evidence>
<proteinExistence type="predicted"/>
<keyword evidence="1" id="KW-0479">Metal-binding</keyword>
<organism evidence="11 12">
    <name type="scientific">Ficus carica</name>
    <name type="common">Common fig</name>
    <dbReference type="NCBI Taxonomy" id="3494"/>
    <lineage>
        <taxon>Eukaryota</taxon>
        <taxon>Viridiplantae</taxon>
        <taxon>Streptophyta</taxon>
        <taxon>Embryophyta</taxon>
        <taxon>Tracheophyta</taxon>
        <taxon>Spermatophyta</taxon>
        <taxon>Magnoliopsida</taxon>
        <taxon>eudicotyledons</taxon>
        <taxon>Gunneridae</taxon>
        <taxon>Pentapetalae</taxon>
        <taxon>rosids</taxon>
        <taxon>fabids</taxon>
        <taxon>Rosales</taxon>
        <taxon>Moraceae</taxon>
        <taxon>Ficeae</taxon>
        <taxon>Ficus</taxon>
    </lineage>
</organism>
<dbReference type="GO" id="GO:0003700">
    <property type="term" value="F:DNA-binding transcription factor activity"/>
    <property type="evidence" value="ECO:0007669"/>
    <property type="project" value="TreeGrafter"/>
</dbReference>
<accession>A0AA88CZQ7</accession>
<keyword evidence="6" id="KW-0238">DNA-binding</keyword>
<dbReference type="PANTHER" id="PTHR10593">
    <property type="entry name" value="SERINE/THREONINE-PROTEIN KINASE RIO"/>
    <property type="match status" value="1"/>
</dbReference>
<dbReference type="InterPro" id="IPR013087">
    <property type="entry name" value="Znf_C2H2_type"/>
</dbReference>
<dbReference type="InterPro" id="IPR055186">
    <property type="entry name" value="C2H2-2nd_BIRD-IDD"/>
</dbReference>
<dbReference type="InterPro" id="IPR031140">
    <property type="entry name" value="IDD1-16"/>
</dbReference>
<dbReference type="InterPro" id="IPR036236">
    <property type="entry name" value="Znf_C2H2_sf"/>
</dbReference>
<evidence type="ECO:0000256" key="1">
    <source>
        <dbReference type="ARBA" id="ARBA00022723"/>
    </source>
</evidence>
<dbReference type="SMART" id="SM00355">
    <property type="entry name" value="ZnF_C2H2"/>
    <property type="match status" value="3"/>
</dbReference>
<dbReference type="FunFam" id="3.30.160.60:FF:000131">
    <property type="entry name" value="protein indeterminate-domain 5, chloroplastic-like"/>
    <property type="match status" value="1"/>
</dbReference>
<evidence type="ECO:0000256" key="5">
    <source>
        <dbReference type="ARBA" id="ARBA00023015"/>
    </source>
</evidence>
<dbReference type="Pfam" id="PF22992">
    <property type="entry name" value="C2CH-4th_BIRD-IDD"/>
    <property type="match status" value="1"/>
</dbReference>
<comment type="caution">
    <text evidence="11">The sequence shown here is derived from an EMBL/GenBank/DDBJ whole genome shotgun (WGS) entry which is preliminary data.</text>
</comment>
<evidence type="ECO:0000256" key="7">
    <source>
        <dbReference type="ARBA" id="ARBA00023163"/>
    </source>
</evidence>
<dbReference type="PROSITE" id="PS50157">
    <property type="entry name" value="ZINC_FINGER_C2H2_2"/>
    <property type="match status" value="1"/>
</dbReference>
<evidence type="ECO:0000256" key="6">
    <source>
        <dbReference type="ARBA" id="ARBA00023125"/>
    </source>
</evidence>
<dbReference type="SUPFAM" id="SSF57667">
    <property type="entry name" value="beta-beta-alpha zinc fingers"/>
    <property type="match status" value="1"/>
</dbReference>
<gene>
    <name evidence="11" type="ORF">TIFTF001_005697</name>
</gene>
<evidence type="ECO:0000256" key="2">
    <source>
        <dbReference type="ARBA" id="ARBA00022737"/>
    </source>
</evidence>
<feature type="compositionally biased region" description="Polar residues" evidence="9">
    <location>
        <begin position="20"/>
        <end position="48"/>
    </location>
</feature>
<feature type="region of interest" description="Disordered" evidence="9">
    <location>
        <begin position="336"/>
        <end position="357"/>
    </location>
</feature>
<evidence type="ECO:0000313" key="12">
    <source>
        <dbReference type="Proteomes" id="UP001187192"/>
    </source>
</evidence>
<dbReference type="PROSITE" id="PS00028">
    <property type="entry name" value="ZINC_FINGER_C2H2_1"/>
    <property type="match status" value="1"/>
</dbReference>
<feature type="domain" description="C2H2-type" evidence="10">
    <location>
        <begin position="87"/>
        <end position="109"/>
    </location>
</feature>
<reference evidence="11" key="1">
    <citation type="submission" date="2023-07" db="EMBL/GenBank/DDBJ databases">
        <title>draft genome sequence of fig (Ficus carica).</title>
        <authorList>
            <person name="Takahashi T."/>
            <person name="Nishimura K."/>
        </authorList>
    </citation>
    <scope>NUCLEOTIDE SEQUENCE</scope>
</reference>
<dbReference type="Pfam" id="PF00096">
    <property type="entry name" value="zf-C2H2"/>
    <property type="match status" value="1"/>
</dbReference>
<dbReference type="GO" id="GO:0008270">
    <property type="term" value="F:zinc ion binding"/>
    <property type="evidence" value="ECO:0007669"/>
    <property type="project" value="UniProtKB-KW"/>
</dbReference>
<dbReference type="FunFam" id="3.30.160.60:FF:000554">
    <property type="entry name" value="protein indeterminate-domain 12-like"/>
    <property type="match status" value="1"/>
</dbReference>
<dbReference type="EMBL" id="BTGU01000005">
    <property type="protein sequence ID" value="GMN36012.1"/>
    <property type="molecule type" value="Genomic_DNA"/>
</dbReference>
<dbReference type="GO" id="GO:0003677">
    <property type="term" value="F:DNA binding"/>
    <property type="evidence" value="ECO:0007669"/>
    <property type="project" value="UniProtKB-KW"/>
</dbReference>
<evidence type="ECO:0000259" key="10">
    <source>
        <dbReference type="PROSITE" id="PS50157"/>
    </source>
</evidence>